<evidence type="ECO:0000256" key="1">
    <source>
        <dbReference type="SAM" id="Coils"/>
    </source>
</evidence>
<keyword evidence="1" id="KW-0175">Coiled coil</keyword>
<dbReference type="Proteomes" id="UP000623467">
    <property type="component" value="Unassembled WGS sequence"/>
</dbReference>
<dbReference type="EMBL" id="JACAZH010000004">
    <property type="protein sequence ID" value="KAF7369861.1"/>
    <property type="molecule type" value="Genomic_DNA"/>
</dbReference>
<accession>A0A8H6Z4R7</accession>
<keyword evidence="3" id="KW-1185">Reference proteome</keyword>
<dbReference type="OrthoDB" id="3221235at2759"/>
<feature type="coiled-coil region" evidence="1">
    <location>
        <begin position="36"/>
        <end position="63"/>
    </location>
</feature>
<evidence type="ECO:0000313" key="3">
    <source>
        <dbReference type="Proteomes" id="UP000623467"/>
    </source>
</evidence>
<dbReference type="AlphaFoldDB" id="A0A8H6Z4R7"/>
<evidence type="ECO:0000313" key="2">
    <source>
        <dbReference type="EMBL" id="KAF7369861.1"/>
    </source>
</evidence>
<evidence type="ECO:0008006" key="4">
    <source>
        <dbReference type="Google" id="ProtNLM"/>
    </source>
</evidence>
<sequence length="341" mass="38039">MSSRSAGPSLQSPFSEHFNTNYIPTDAEIEQIRAHLVPHEAELARLEALIQELTAQRDQVKDYIEPHQALISHARRIPQDIVEEVFWNCLPTGHNAIMSAVEAPLLLGRICSAWRSIALSMPKLWTSLHIATAFVTSSEGKHAAMVAWLERSAPRPLTLSVMGQGMWQHADSDTLDIPTSLLPFSSRLGVLHISNIRLESLAKLVNVHAPSLTEIQLTFVDQPFMDPLEDIQSRFLSSNIFRSMKTGRITISGPGVGVLVPSMPFTWDHITYLSLDLDARYGWMESGIDTGTIYRLLKGCKYLISLRTSMTRSFGEQDNICGRRCRVSGIPDIPQLAGFSY</sequence>
<reference evidence="2" key="1">
    <citation type="submission" date="2020-05" db="EMBL/GenBank/DDBJ databases">
        <title>Mycena genomes resolve the evolution of fungal bioluminescence.</title>
        <authorList>
            <person name="Tsai I.J."/>
        </authorList>
    </citation>
    <scope>NUCLEOTIDE SEQUENCE</scope>
    <source>
        <strain evidence="2">160909Yilan</strain>
    </source>
</reference>
<proteinExistence type="predicted"/>
<protein>
    <recommendedName>
        <fullName evidence="4">F-box domain-containing protein</fullName>
    </recommendedName>
</protein>
<comment type="caution">
    <text evidence="2">The sequence shown here is derived from an EMBL/GenBank/DDBJ whole genome shotgun (WGS) entry which is preliminary data.</text>
</comment>
<gene>
    <name evidence="2" type="ORF">MSAN_00615100</name>
</gene>
<name>A0A8H6Z4R7_9AGAR</name>
<organism evidence="2 3">
    <name type="scientific">Mycena sanguinolenta</name>
    <dbReference type="NCBI Taxonomy" id="230812"/>
    <lineage>
        <taxon>Eukaryota</taxon>
        <taxon>Fungi</taxon>
        <taxon>Dikarya</taxon>
        <taxon>Basidiomycota</taxon>
        <taxon>Agaricomycotina</taxon>
        <taxon>Agaricomycetes</taxon>
        <taxon>Agaricomycetidae</taxon>
        <taxon>Agaricales</taxon>
        <taxon>Marasmiineae</taxon>
        <taxon>Mycenaceae</taxon>
        <taxon>Mycena</taxon>
    </lineage>
</organism>